<accession>A0A831PQZ7</accession>
<comment type="caution">
    <text evidence="1">The sequence shown here is derived from an EMBL/GenBank/DDBJ whole genome shotgun (WGS) entry which is preliminary data.</text>
</comment>
<sequence>MYRKLQKIRMKENKKGRRTISEKIAGAERILLQERERLLQMVTSDGIHDFGSARDFLPLVEEDAKYRIRALKLPKRLTAYYLNKLCDIYGPYSEDQPGQNKNYYDNDFYLNV</sequence>
<dbReference type="AlphaFoldDB" id="A0A831PQZ7"/>
<name>A0A831PQZ7_9BACT</name>
<gene>
    <name evidence="1" type="ORF">ENN90_11340</name>
</gene>
<proteinExistence type="predicted"/>
<organism evidence="1">
    <name type="scientific">Mariniphaga anaerophila</name>
    <dbReference type="NCBI Taxonomy" id="1484053"/>
    <lineage>
        <taxon>Bacteria</taxon>
        <taxon>Pseudomonadati</taxon>
        <taxon>Bacteroidota</taxon>
        <taxon>Bacteroidia</taxon>
        <taxon>Marinilabiliales</taxon>
        <taxon>Prolixibacteraceae</taxon>
        <taxon>Mariniphaga</taxon>
    </lineage>
</organism>
<evidence type="ECO:0000313" key="1">
    <source>
        <dbReference type="EMBL" id="HDR52193.1"/>
    </source>
</evidence>
<dbReference type="Proteomes" id="UP000886047">
    <property type="component" value="Unassembled WGS sequence"/>
</dbReference>
<dbReference type="EMBL" id="DSDK01000624">
    <property type="protein sequence ID" value="HDR52193.1"/>
    <property type="molecule type" value="Genomic_DNA"/>
</dbReference>
<reference evidence="1" key="1">
    <citation type="journal article" date="2020" name="mSystems">
        <title>Genome- and Community-Level Interaction Insights into Carbon Utilization and Element Cycling Functions of Hydrothermarchaeota in Hydrothermal Sediment.</title>
        <authorList>
            <person name="Zhou Z."/>
            <person name="Liu Y."/>
            <person name="Xu W."/>
            <person name="Pan J."/>
            <person name="Luo Z.H."/>
            <person name="Li M."/>
        </authorList>
    </citation>
    <scope>NUCLEOTIDE SEQUENCE [LARGE SCALE GENOMIC DNA]</scope>
    <source>
        <strain evidence="1">SpSt-1217</strain>
    </source>
</reference>
<protein>
    <submittedName>
        <fullName evidence="1">Uncharacterized protein</fullName>
    </submittedName>
</protein>